<dbReference type="AlphaFoldDB" id="A0A2W5SNA0"/>
<evidence type="ECO:0000313" key="3">
    <source>
        <dbReference type="EMBL" id="PZR03277.1"/>
    </source>
</evidence>
<dbReference type="PANTHER" id="PTHR41773">
    <property type="entry name" value="GTP PYROPHOSPHATASE-RELATED"/>
    <property type="match status" value="1"/>
</dbReference>
<dbReference type="InterPro" id="IPR007685">
    <property type="entry name" value="RelA_SpoT"/>
</dbReference>
<keyword evidence="3" id="KW-0418">Kinase</keyword>
<dbReference type="Pfam" id="PF04607">
    <property type="entry name" value="RelA_SpoT"/>
    <property type="match status" value="1"/>
</dbReference>
<dbReference type="InterPro" id="IPR043519">
    <property type="entry name" value="NT_sf"/>
</dbReference>
<dbReference type="GO" id="GO:0016301">
    <property type="term" value="F:kinase activity"/>
    <property type="evidence" value="ECO:0007669"/>
    <property type="project" value="UniProtKB-KW"/>
</dbReference>
<feature type="region of interest" description="Disordered" evidence="1">
    <location>
        <begin position="1"/>
        <end position="21"/>
    </location>
</feature>
<gene>
    <name evidence="3" type="ORF">DI525_10580</name>
</gene>
<accession>A0A2W5SNA0</accession>
<dbReference type="GO" id="GO:0015969">
    <property type="term" value="P:guanosine tetraphosphate metabolic process"/>
    <property type="evidence" value="ECO:0007669"/>
    <property type="project" value="InterPro"/>
</dbReference>
<evidence type="ECO:0000256" key="1">
    <source>
        <dbReference type="SAM" id="MobiDB-lite"/>
    </source>
</evidence>
<dbReference type="SMART" id="SM00954">
    <property type="entry name" value="RelA_SpoT"/>
    <property type="match status" value="1"/>
</dbReference>
<feature type="domain" description="RelA/SpoT" evidence="2">
    <location>
        <begin position="56"/>
        <end position="192"/>
    </location>
</feature>
<sequence>MSHRHHKPPKETSRQREARKKYATWTSAHPLAAKQFARTIEDLLGDSGIAFDAVTARIKALPSLLDKVETKTATGEWFFPHGFDDAYDFIGVRVTTFHSTEIPEIRRVLEQHFQIDRVVDKAAETRIAGGFGYGSLHLICRIPDIISDSTNILIRELAEYSGQMMEVQIRTVLQHAWAEFEHDVRYKGPNTGSDPRIDWAFTLAAGLIELADQQFDQIASIANQTPRATDSSDDASLSPEILPGVLTVILGPLFPRSKSEYYRYAYAMLAAHGITDVGGLRELLSNDLAEAVRSVMHPDFPPGQVRMVDDVLLARYGRDHIKKTVDIGDHGETRSGRLGNRWKKLLDAGLGAASKS</sequence>
<protein>
    <submittedName>
        <fullName evidence="3">GTP pyrophosphokinase</fullName>
    </submittedName>
</protein>
<organism evidence="3 4">
    <name type="scientific">Corynebacterium kroppenstedtii</name>
    <dbReference type="NCBI Taxonomy" id="161879"/>
    <lineage>
        <taxon>Bacteria</taxon>
        <taxon>Bacillati</taxon>
        <taxon>Actinomycetota</taxon>
        <taxon>Actinomycetes</taxon>
        <taxon>Mycobacteriales</taxon>
        <taxon>Corynebacteriaceae</taxon>
        <taxon>Corynebacterium</taxon>
    </lineage>
</organism>
<dbReference type="CDD" id="cd05399">
    <property type="entry name" value="NT_Rel-Spo_like"/>
    <property type="match status" value="1"/>
</dbReference>
<keyword evidence="3" id="KW-0808">Transferase</keyword>
<dbReference type="Gene3D" id="3.30.460.10">
    <property type="entry name" value="Beta Polymerase, domain 2"/>
    <property type="match status" value="1"/>
</dbReference>
<dbReference type="Gene3D" id="1.10.287.860">
    <property type="entry name" value="Nucleotidyltransferase"/>
    <property type="match status" value="1"/>
</dbReference>
<proteinExistence type="predicted"/>
<name>A0A2W5SNA0_9CORY</name>
<dbReference type="PANTHER" id="PTHR41773:SF1">
    <property type="entry name" value="RELA_SPOT DOMAIN-CONTAINING PROTEIN"/>
    <property type="match status" value="1"/>
</dbReference>
<reference evidence="3 4" key="1">
    <citation type="submission" date="2017-08" db="EMBL/GenBank/DDBJ databases">
        <title>Infants hospitalized years apart are colonized by the same room-sourced microbial strains.</title>
        <authorList>
            <person name="Brooks B."/>
            <person name="Olm M.R."/>
            <person name="Firek B.A."/>
            <person name="Baker R."/>
            <person name="Thomas B.C."/>
            <person name="Morowitz M.J."/>
            <person name="Banfield J.F."/>
        </authorList>
    </citation>
    <scope>NUCLEOTIDE SEQUENCE [LARGE SCALE GENOMIC DNA]</scope>
    <source>
        <strain evidence="3">S2_003_000_R1_3</strain>
    </source>
</reference>
<comment type="caution">
    <text evidence="3">The sequence shown here is derived from an EMBL/GenBank/DDBJ whole genome shotgun (WGS) entry which is preliminary data.</text>
</comment>
<dbReference type="EMBL" id="QFRA01000047">
    <property type="protein sequence ID" value="PZR03277.1"/>
    <property type="molecule type" value="Genomic_DNA"/>
</dbReference>
<dbReference type="SUPFAM" id="SSF81301">
    <property type="entry name" value="Nucleotidyltransferase"/>
    <property type="match status" value="1"/>
</dbReference>
<dbReference type="Proteomes" id="UP000249432">
    <property type="component" value="Unassembled WGS sequence"/>
</dbReference>
<evidence type="ECO:0000259" key="2">
    <source>
        <dbReference type="SMART" id="SM00954"/>
    </source>
</evidence>
<evidence type="ECO:0000313" key="4">
    <source>
        <dbReference type="Proteomes" id="UP000249432"/>
    </source>
</evidence>
<dbReference type="RefSeq" id="WP_303735664.1">
    <property type="nucleotide sequence ID" value="NZ_QFRA01000047.1"/>
</dbReference>